<comment type="caution">
    <text evidence="3">The sequence shown here is derived from an EMBL/GenBank/DDBJ whole genome shotgun (WGS) entry which is preliminary data.</text>
</comment>
<accession>A0A9N8IZ23</accession>
<evidence type="ECO:0000313" key="4">
    <source>
        <dbReference type="Proteomes" id="UP000533639"/>
    </source>
</evidence>
<keyword evidence="4" id="KW-1185">Reference proteome</keyword>
<name>A0A9N8IZ23_9FLAO</name>
<dbReference type="EMBL" id="CAIJDE010000029">
    <property type="protein sequence ID" value="CAC9973180.1"/>
    <property type="molecule type" value="Genomic_DNA"/>
</dbReference>
<keyword evidence="2" id="KW-0812">Transmembrane</keyword>
<evidence type="ECO:0000256" key="2">
    <source>
        <dbReference type="SAM" id="Phobius"/>
    </source>
</evidence>
<dbReference type="Proteomes" id="UP000533639">
    <property type="component" value="Unassembled WGS sequence"/>
</dbReference>
<dbReference type="AlphaFoldDB" id="A0A9N8IZ23"/>
<proteinExistence type="predicted"/>
<keyword evidence="2" id="KW-1133">Transmembrane helix</keyword>
<reference evidence="3 4" key="1">
    <citation type="submission" date="2020-06" db="EMBL/GenBank/DDBJ databases">
        <authorList>
            <person name="Criscuolo A."/>
        </authorList>
    </citation>
    <scope>NUCLEOTIDE SEQUENCE [LARGE SCALE GENOMIC DNA]</scope>
    <source>
        <strain evidence="3">PXU-55</strain>
    </source>
</reference>
<gene>
    <name evidence="3" type="ORF">FLAPXU55_00859</name>
</gene>
<evidence type="ECO:0000256" key="1">
    <source>
        <dbReference type="SAM" id="Coils"/>
    </source>
</evidence>
<evidence type="ECO:0000313" key="3">
    <source>
        <dbReference type="EMBL" id="CAC9973180.1"/>
    </source>
</evidence>
<feature type="transmembrane region" description="Helical" evidence="2">
    <location>
        <begin position="21"/>
        <end position="43"/>
    </location>
</feature>
<keyword evidence="2" id="KW-0472">Membrane</keyword>
<organism evidence="3 4">
    <name type="scientific">Flavobacterium panici</name>
    <dbReference type="NCBI Taxonomy" id="2654843"/>
    <lineage>
        <taxon>Bacteria</taxon>
        <taxon>Pseudomonadati</taxon>
        <taxon>Bacteroidota</taxon>
        <taxon>Flavobacteriia</taxon>
        <taxon>Flavobacteriales</taxon>
        <taxon>Flavobacteriaceae</taxon>
        <taxon>Flavobacterium</taxon>
    </lineage>
</organism>
<dbReference type="RefSeq" id="WP_180856739.1">
    <property type="nucleotide sequence ID" value="NZ_CAIJDE010000029.1"/>
</dbReference>
<feature type="coiled-coil region" evidence="1">
    <location>
        <begin position="136"/>
        <end position="188"/>
    </location>
</feature>
<protein>
    <submittedName>
        <fullName evidence="3">Uncharacterized protein</fullName>
    </submittedName>
</protein>
<sequence>MTITELIQSTIDSSKERLKTPIVRSFICSFIIFNWRPIVILIFSDEKIENRLKAVDFYFDTWYWTVLAIIVPILMVGVYTFLIPMLMVWVDEKLEPTKEKRIKSVYKSKQFVIKEKITLAIVELDLKNAESGNREKQDFIDRIKFLEDSKEQLEESKRQMEIANKNSIDQLNAKLKEANINNENLFSNIQEYKYIDPEKIRETLGIGKEFDKYSNETILKAMSEGIFANWQLDQLFSISDLNKTENNTIDSTWIDDAFLKVLIELKVLIKNNKGIYQISDHGKDFIEYVKKKNLKYYQNFRFKHNL</sequence>
<keyword evidence="1" id="KW-0175">Coiled coil</keyword>
<feature type="transmembrane region" description="Helical" evidence="2">
    <location>
        <begin position="63"/>
        <end position="90"/>
    </location>
</feature>